<reference evidence="2" key="1">
    <citation type="journal article" date="2020" name="Stud. Mycol.">
        <title>101 Dothideomycetes genomes: a test case for predicting lifestyles and emergence of pathogens.</title>
        <authorList>
            <person name="Haridas S."/>
            <person name="Albert R."/>
            <person name="Binder M."/>
            <person name="Bloem J."/>
            <person name="Labutti K."/>
            <person name="Salamov A."/>
            <person name="Andreopoulos B."/>
            <person name="Baker S."/>
            <person name="Barry K."/>
            <person name="Bills G."/>
            <person name="Bluhm B."/>
            <person name="Cannon C."/>
            <person name="Castanera R."/>
            <person name="Culley D."/>
            <person name="Daum C."/>
            <person name="Ezra D."/>
            <person name="Gonzalez J."/>
            <person name="Henrissat B."/>
            <person name="Kuo A."/>
            <person name="Liang C."/>
            <person name="Lipzen A."/>
            <person name="Lutzoni F."/>
            <person name="Magnuson J."/>
            <person name="Mondo S."/>
            <person name="Nolan M."/>
            <person name="Ohm R."/>
            <person name="Pangilinan J."/>
            <person name="Park H.-J."/>
            <person name="Ramirez L."/>
            <person name="Alfaro M."/>
            <person name="Sun H."/>
            <person name="Tritt A."/>
            <person name="Yoshinaga Y."/>
            <person name="Zwiers L.-H."/>
            <person name="Turgeon B."/>
            <person name="Goodwin S."/>
            <person name="Spatafora J."/>
            <person name="Crous P."/>
            <person name="Grigoriev I."/>
        </authorList>
    </citation>
    <scope>NUCLEOTIDE SEQUENCE</scope>
    <source>
        <strain evidence="2">CBS 116005</strain>
    </source>
</reference>
<keyword evidence="3" id="KW-1185">Reference proteome</keyword>
<name>A0A6G1LG97_9PEZI</name>
<protein>
    <submittedName>
        <fullName evidence="2">Uncharacterized protein</fullName>
    </submittedName>
</protein>
<dbReference type="EMBL" id="ML995818">
    <property type="protein sequence ID" value="KAF2771602.1"/>
    <property type="molecule type" value="Genomic_DNA"/>
</dbReference>
<dbReference type="AlphaFoldDB" id="A0A6G1LG97"/>
<organism evidence="2 3">
    <name type="scientific">Teratosphaeria nubilosa</name>
    <dbReference type="NCBI Taxonomy" id="161662"/>
    <lineage>
        <taxon>Eukaryota</taxon>
        <taxon>Fungi</taxon>
        <taxon>Dikarya</taxon>
        <taxon>Ascomycota</taxon>
        <taxon>Pezizomycotina</taxon>
        <taxon>Dothideomycetes</taxon>
        <taxon>Dothideomycetidae</taxon>
        <taxon>Mycosphaerellales</taxon>
        <taxon>Teratosphaeriaceae</taxon>
        <taxon>Teratosphaeria</taxon>
    </lineage>
</organism>
<evidence type="ECO:0000313" key="2">
    <source>
        <dbReference type="EMBL" id="KAF2771602.1"/>
    </source>
</evidence>
<accession>A0A6G1LG97</accession>
<gene>
    <name evidence="2" type="ORF">EJ03DRAFT_19825</name>
</gene>
<proteinExistence type="predicted"/>
<evidence type="ECO:0000256" key="1">
    <source>
        <dbReference type="SAM" id="MobiDB-lite"/>
    </source>
</evidence>
<feature type="region of interest" description="Disordered" evidence="1">
    <location>
        <begin position="48"/>
        <end position="96"/>
    </location>
</feature>
<feature type="compositionally biased region" description="Low complexity" evidence="1">
    <location>
        <begin position="78"/>
        <end position="96"/>
    </location>
</feature>
<dbReference type="OrthoDB" id="10361678at2759"/>
<evidence type="ECO:0000313" key="3">
    <source>
        <dbReference type="Proteomes" id="UP000799436"/>
    </source>
</evidence>
<feature type="compositionally biased region" description="Polar residues" evidence="1">
    <location>
        <begin position="68"/>
        <end position="77"/>
    </location>
</feature>
<sequence>MACRPASGTLFHAPAIRTCRHSLADLQQYCEDDHEPDVAAYQLLQPHGRNLTGRYPDMPRPLRRRPNHSCSTGQTGISPSTHDQSSSGSSSALTSSDGLPIKLPLVMRHVQRTGPNPADLQAVAEQTGDLSITTTGLTWRDLYQHVQCCALAKLLERLPRLQWTSAAGIDDIKGTVYLLTGGIRMPVRDDREEWSLVRPWLKRKGTVVLFEFETLSLTTVTQVRAFAPAMGRSWVPRQLSDVRKFFGMESRGE</sequence>
<dbReference type="Proteomes" id="UP000799436">
    <property type="component" value="Unassembled WGS sequence"/>
</dbReference>